<reference evidence="1" key="3">
    <citation type="submission" date="2010-09" db="EMBL/GenBank/DDBJ databases">
        <title>Annotation of Gaeumannomyces graminis var. tritici R3-111a-1.</title>
        <authorList>
            <consortium name="The Broad Institute Genome Sequencing Platform"/>
            <person name="Ma L.-J."/>
            <person name="Dead R."/>
            <person name="Young S.K."/>
            <person name="Zeng Q."/>
            <person name="Gargeya S."/>
            <person name="Fitzgerald M."/>
            <person name="Haas B."/>
            <person name="Abouelleil A."/>
            <person name="Alvarado L."/>
            <person name="Arachchi H.M."/>
            <person name="Berlin A."/>
            <person name="Brown A."/>
            <person name="Chapman S.B."/>
            <person name="Chen Z."/>
            <person name="Dunbar C."/>
            <person name="Freedman E."/>
            <person name="Gearin G."/>
            <person name="Gellesch M."/>
            <person name="Goldberg J."/>
            <person name="Griggs A."/>
            <person name="Gujja S."/>
            <person name="Heiman D."/>
            <person name="Howarth C."/>
            <person name="Larson L."/>
            <person name="Lui A."/>
            <person name="MacDonald P.J.P."/>
            <person name="Mehta T."/>
            <person name="Montmayeur A."/>
            <person name="Murphy C."/>
            <person name="Neiman D."/>
            <person name="Pearson M."/>
            <person name="Priest M."/>
            <person name="Roberts A."/>
            <person name="Saif S."/>
            <person name="Shea T."/>
            <person name="Shenoy N."/>
            <person name="Sisk P."/>
            <person name="Stolte C."/>
            <person name="Sykes S."/>
            <person name="Yandava C."/>
            <person name="Wortman J."/>
            <person name="Nusbaum C."/>
            <person name="Birren B."/>
        </authorList>
    </citation>
    <scope>NUCLEOTIDE SEQUENCE</scope>
    <source>
        <strain evidence="1">R3-111a-1</strain>
    </source>
</reference>
<dbReference type="HOGENOM" id="CLU_2606180_0_0_1"/>
<protein>
    <submittedName>
        <fullName evidence="1 2">Uncharacterized protein</fullName>
    </submittedName>
</protein>
<reference evidence="1" key="2">
    <citation type="submission" date="2010-07" db="EMBL/GenBank/DDBJ databases">
        <authorList>
            <consortium name="The Broad Institute Genome Sequencing Platform"/>
            <consortium name="Broad Institute Genome Sequencing Center for Infectious Disease"/>
            <person name="Ma L.-J."/>
            <person name="Dead R."/>
            <person name="Young S."/>
            <person name="Zeng Q."/>
            <person name="Koehrsen M."/>
            <person name="Alvarado L."/>
            <person name="Berlin A."/>
            <person name="Chapman S.B."/>
            <person name="Chen Z."/>
            <person name="Freedman E."/>
            <person name="Gellesch M."/>
            <person name="Goldberg J."/>
            <person name="Griggs A."/>
            <person name="Gujja S."/>
            <person name="Heilman E.R."/>
            <person name="Heiman D."/>
            <person name="Hepburn T."/>
            <person name="Howarth C."/>
            <person name="Jen D."/>
            <person name="Larson L."/>
            <person name="Mehta T."/>
            <person name="Neiman D."/>
            <person name="Pearson M."/>
            <person name="Roberts A."/>
            <person name="Saif S."/>
            <person name="Shea T."/>
            <person name="Shenoy N."/>
            <person name="Sisk P."/>
            <person name="Stolte C."/>
            <person name="Sykes S."/>
            <person name="Walk T."/>
            <person name="White J."/>
            <person name="Yandava C."/>
            <person name="Haas B."/>
            <person name="Nusbaum C."/>
            <person name="Birren B."/>
        </authorList>
    </citation>
    <scope>NUCLEOTIDE SEQUENCE</scope>
    <source>
        <strain evidence="1">R3-111a-1</strain>
    </source>
</reference>
<evidence type="ECO:0000313" key="3">
    <source>
        <dbReference type="Proteomes" id="UP000006039"/>
    </source>
</evidence>
<reference evidence="3" key="1">
    <citation type="submission" date="2010-07" db="EMBL/GenBank/DDBJ databases">
        <title>The genome sequence of Gaeumannomyces graminis var. tritici strain R3-111a-1.</title>
        <authorList>
            <consortium name="The Broad Institute Genome Sequencing Platform"/>
            <person name="Ma L.-J."/>
            <person name="Dead R."/>
            <person name="Young S."/>
            <person name="Zeng Q."/>
            <person name="Koehrsen M."/>
            <person name="Alvarado L."/>
            <person name="Berlin A."/>
            <person name="Chapman S.B."/>
            <person name="Chen Z."/>
            <person name="Freedman E."/>
            <person name="Gellesch M."/>
            <person name="Goldberg J."/>
            <person name="Griggs A."/>
            <person name="Gujja S."/>
            <person name="Heilman E.R."/>
            <person name="Heiman D."/>
            <person name="Hepburn T."/>
            <person name="Howarth C."/>
            <person name="Jen D."/>
            <person name="Larson L."/>
            <person name="Mehta T."/>
            <person name="Neiman D."/>
            <person name="Pearson M."/>
            <person name="Roberts A."/>
            <person name="Saif S."/>
            <person name="Shea T."/>
            <person name="Shenoy N."/>
            <person name="Sisk P."/>
            <person name="Stolte C."/>
            <person name="Sykes S."/>
            <person name="Walk T."/>
            <person name="White J."/>
            <person name="Yandava C."/>
            <person name="Haas B."/>
            <person name="Nusbaum C."/>
            <person name="Birren B."/>
        </authorList>
    </citation>
    <scope>NUCLEOTIDE SEQUENCE [LARGE SCALE GENOMIC DNA]</scope>
    <source>
        <strain evidence="3">R3-111a-1</strain>
    </source>
</reference>
<dbReference type="Proteomes" id="UP000006039">
    <property type="component" value="Unassembled WGS sequence"/>
</dbReference>
<evidence type="ECO:0000313" key="1">
    <source>
        <dbReference type="EMBL" id="EJT73303.1"/>
    </source>
</evidence>
<organism evidence="1">
    <name type="scientific">Gaeumannomyces tritici (strain R3-111a-1)</name>
    <name type="common">Wheat and barley take-all root rot fungus</name>
    <name type="synonym">Gaeumannomyces graminis var. tritici</name>
    <dbReference type="NCBI Taxonomy" id="644352"/>
    <lineage>
        <taxon>Eukaryota</taxon>
        <taxon>Fungi</taxon>
        <taxon>Dikarya</taxon>
        <taxon>Ascomycota</taxon>
        <taxon>Pezizomycotina</taxon>
        <taxon>Sordariomycetes</taxon>
        <taxon>Sordariomycetidae</taxon>
        <taxon>Magnaporthales</taxon>
        <taxon>Magnaporthaceae</taxon>
        <taxon>Gaeumannomyces</taxon>
    </lineage>
</organism>
<dbReference type="EMBL" id="GL385399">
    <property type="protein sequence ID" value="EJT73303.1"/>
    <property type="molecule type" value="Genomic_DNA"/>
</dbReference>
<reference evidence="2" key="5">
    <citation type="submission" date="2018-04" db="UniProtKB">
        <authorList>
            <consortium name="EnsemblFungi"/>
        </authorList>
    </citation>
    <scope>IDENTIFICATION</scope>
    <source>
        <strain evidence="2">R3-111a-1</strain>
    </source>
</reference>
<proteinExistence type="predicted"/>
<sequence>MQVREEANCRAQFGVHRTGLAVYDGSMEAFILAAARIKEPHTRRYGSTCAGEQNMVVMFSKERGCGEAMAMTDKGGGSG</sequence>
<dbReference type="EnsemblFungi" id="EJT73303">
    <property type="protein sequence ID" value="EJT73303"/>
    <property type="gene ID" value="GGTG_10148"/>
</dbReference>
<dbReference type="VEuPathDB" id="FungiDB:GGTG_10148"/>
<reference evidence="2" key="4">
    <citation type="journal article" date="2015" name="G3 (Bethesda)">
        <title>Genome sequences of three phytopathogenic species of the Magnaporthaceae family of fungi.</title>
        <authorList>
            <person name="Okagaki L.H."/>
            <person name="Nunes C.C."/>
            <person name="Sailsbery J."/>
            <person name="Clay B."/>
            <person name="Brown D."/>
            <person name="John T."/>
            <person name="Oh Y."/>
            <person name="Young N."/>
            <person name="Fitzgerald M."/>
            <person name="Haas B.J."/>
            <person name="Zeng Q."/>
            <person name="Young S."/>
            <person name="Adiconis X."/>
            <person name="Fan L."/>
            <person name="Levin J.Z."/>
            <person name="Mitchell T.K."/>
            <person name="Okubara P.A."/>
            <person name="Farman M.L."/>
            <person name="Kohn L.M."/>
            <person name="Birren B."/>
            <person name="Ma L.-J."/>
            <person name="Dean R.A."/>
        </authorList>
    </citation>
    <scope>NUCLEOTIDE SEQUENCE</scope>
    <source>
        <strain evidence="2">R3-111a-1</strain>
    </source>
</reference>
<dbReference type="RefSeq" id="XP_009226277.1">
    <property type="nucleotide sequence ID" value="XM_009228013.1"/>
</dbReference>
<dbReference type="GeneID" id="20350606"/>
<accession>J3P9G7</accession>
<evidence type="ECO:0000313" key="2">
    <source>
        <dbReference type="EnsemblFungi" id="EJT73303"/>
    </source>
</evidence>
<dbReference type="AlphaFoldDB" id="J3P9G7"/>
<keyword evidence="3" id="KW-1185">Reference proteome</keyword>
<name>J3P9G7_GAET3</name>
<gene>
    <name evidence="2" type="primary">20350606</name>
    <name evidence="1" type="ORF">GGTG_10148</name>
</gene>